<dbReference type="RefSeq" id="WP_111597402.1">
    <property type="nucleotide sequence ID" value="NZ_QLLL01000003.1"/>
</dbReference>
<dbReference type="EMBL" id="QLLL01000003">
    <property type="protein sequence ID" value="RAJ06818.1"/>
    <property type="molecule type" value="Genomic_DNA"/>
</dbReference>
<name>A0A327QS87_9BACT</name>
<dbReference type="InterPro" id="IPR014710">
    <property type="entry name" value="RmlC-like_jellyroll"/>
</dbReference>
<sequence>MIKIAPLIVQGQDERGSNYNWDCNRTGNFILCYRNAGSTSGQHYHEGKSDNKNPEIMYLLSGTAKMHYCALSSTNIETIEFSAPARIEIPILIWHELEAVTDCSFIELNSLDDVKVDSVRIWRKDFEQGKR</sequence>
<dbReference type="SUPFAM" id="SSF51182">
    <property type="entry name" value="RmlC-like cupins"/>
    <property type="match status" value="1"/>
</dbReference>
<evidence type="ECO:0008006" key="3">
    <source>
        <dbReference type="Google" id="ProtNLM"/>
    </source>
</evidence>
<dbReference type="Proteomes" id="UP000249547">
    <property type="component" value="Unassembled WGS sequence"/>
</dbReference>
<dbReference type="Gene3D" id="2.60.120.10">
    <property type="entry name" value="Jelly Rolls"/>
    <property type="match status" value="1"/>
</dbReference>
<gene>
    <name evidence="1" type="ORF">LX64_01945</name>
</gene>
<evidence type="ECO:0000313" key="1">
    <source>
        <dbReference type="EMBL" id="RAJ06818.1"/>
    </source>
</evidence>
<comment type="caution">
    <text evidence="1">The sequence shown here is derived from an EMBL/GenBank/DDBJ whole genome shotgun (WGS) entry which is preliminary data.</text>
</comment>
<dbReference type="OrthoDB" id="1467537at2"/>
<organism evidence="1 2">
    <name type="scientific">Chitinophaga skermanii</name>
    <dbReference type="NCBI Taxonomy" id="331697"/>
    <lineage>
        <taxon>Bacteria</taxon>
        <taxon>Pseudomonadati</taxon>
        <taxon>Bacteroidota</taxon>
        <taxon>Chitinophagia</taxon>
        <taxon>Chitinophagales</taxon>
        <taxon>Chitinophagaceae</taxon>
        <taxon>Chitinophaga</taxon>
    </lineage>
</organism>
<evidence type="ECO:0000313" key="2">
    <source>
        <dbReference type="Proteomes" id="UP000249547"/>
    </source>
</evidence>
<dbReference type="InterPro" id="IPR011051">
    <property type="entry name" value="RmlC_Cupin_sf"/>
</dbReference>
<dbReference type="AlphaFoldDB" id="A0A327QS87"/>
<accession>A0A327QS87</accession>
<keyword evidence="2" id="KW-1185">Reference proteome</keyword>
<reference evidence="1 2" key="1">
    <citation type="submission" date="2018-06" db="EMBL/GenBank/DDBJ databases">
        <title>Genomic Encyclopedia of Archaeal and Bacterial Type Strains, Phase II (KMG-II): from individual species to whole genera.</title>
        <authorList>
            <person name="Goeker M."/>
        </authorList>
    </citation>
    <scope>NUCLEOTIDE SEQUENCE [LARGE SCALE GENOMIC DNA]</scope>
    <source>
        <strain evidence="1 2">DSM 23857</strain>
    </source>
</reference>
<protein>
    <recommendedName>
        <fullName evidence="3">Cupin domain-containing protein</fullName>
    </recommendedName>
</protein>
<proteinExistence type="predicted"/>